<dbReference type="AlphaFoldDB" id="A0A3M2HR21"/>
<evidence type="ECO:0000259" key="4">
    <source>
        <dbReference type="Pfam" id="PF07238"/>
    </source>
</evidence>
<dbReference type="Pfam" id="PF07238">
    <property type="entry name" value="PilZ"/>
    <property type="match status" value="1"/>
</dbReference>
<organism evidence="6 7">
    <name type="scientific">Stutzerimonas zhaodongensis</name>
    <dbReference type="NCBI Taxonomy" id="1176257"/>
    <lineage>
        <taxon>Bacteria</taxon>
        <taxon>Pseudomonadati</taxon>
        <taxon>Pseudomonadota</taxon>
        <taxon>Gammaproteobacteria</taxon>
        <taxon>Pseudomonadales</taxon>
        <taxon>Pseudomonadaceae</taxon>
        <taxon>Stutzerimonas</taxon>
    </lineage>
</organism>
<evidence type="ECO:0000313" key="6">
    <source>
        <dbReference type="EMBL" id="RMH89789.1"/>
    </source>
</evidence>
<dbReference type="OrthoDB" id="6746848at2"/>
<evidence type="ECO:0000256" key="2">
    <source>
        <dbReference type="ARBA" id="ARBA00022741"/>
    </source>
</evidence>
<gene>
    <name evidence="6" type="ORF">EA797_09560</name>
</gene>
<dbReference type="Proteomes" id="UP000269774">
    <property type="component" value="Unassembled WGS sequence"/>
</dbReference>
<dbReference type="RefSeq" id="WP_122164984.1">
    <property type="nucleotide sequence ID" value="NZ_JAMOIB010000005.1"/>
</dbReference>
<dbReference type="EMBL" id="RFFM01000002">
    <property type="protein sequence ID" value="RMH89789.1"/>
    <property type="molecule type" value="Genomic_DNA"/>
</dbReference>
<accession>A0A3M2HR21</accession>
<feature type="domain" description="PilZ" evidence="4">
    <location>
        <begin position="124"/>
        <end position="234"/>
    </location>
</feature>
<evidence type="ECO:0000256" key="1">
    <source>
        <dbReference type="ARBA" id="ARBA00022636"/>
    </source>
</evidence>
<dbReference type="InterPro" id="IPR009926">
    <property type="entry name" value="T3SS_YcgR_PilZN"/>
</dbReference>
<dbReference type="Gene3D" id="2.30.110.10">
    <property type="entry name" value="Electron Transport, Fmn-binding Protein, Chain A"/>
    <property type="match status" value="1"/>
</dbReference>
<reference evidence="6 7" key="1">
    <citation type="submission" date="2018-10" db="EMBL/GenBank/DDBJ databases">
        <title>Pseudomonas zhaodongensis NEAU-ST5-21(T) genome.</title>
        <authorList>
            <person name="Peng J."/>
            <person name="Liu Z.-P."/>
        </authorList>
    </citation>
    <scope>NUCLEOTIDE SEQUENCE [LARGE SCALE GENOMIC DNA]</scope>
    <source>
        <strain evidence="6 7">NEAU-ST5-21</strain>
    </source>
</reference>
<evidence type="ECO:0000259" key="5">
    <source>
        <dbReference type="Pfam" id="PF07317"/>
    </source>
</evidence>
<dbReference type="Pfam" id="PF07317">
    <property type="entry name" value="PilZN"/>
    <property type="match status" value="1"/>
</dbReference>
<dbReference type="InterPro" id="IPR012349">
    <property type="entry name" value="Split_barrel_FMN-bd"/>
</dbReference>
<keyword evidence="2" id="KW-0547">Nucleotide-binding</keyword>
<dbReference type="Gene3D" id="2.40.10.220">
    <property type="entry name" value="predicted glycosyltransferase like domains"/>
    <property type="match status" value="1"/>
</dbReference>
<protein>
    <submittedName>
        <fullName evidence="6">Pilus assembly protein PilZ</fullName>
    </submittedName>
</protein>
<keyword evidence="7" id="KW-1185">Reference proteome</keyword>
<evidence type="ECO:0000256" key="3">
    <source>
        <dbReference type="ARBA" id="ARBA00023143"/>
    </source>
</evidence>
<feature type="domain" description="Type III secretion system flagellar brake protein YcgR PilZN" evidence="5">
    <location>
        <begin position="17"/>
        <end position="121"/>
    </location>
</feature>
<evidence type="ECO:0000313" key="7">
    <source>
        <dbReference type="Proteomes" id="UP000269774"/>
    </source>
</evidence>
<sequence>MSNPFAEDEGPQPPQTLKTAVEIHANLRLLLDHRVPLQLRFIQRSQRYQTYLIEINREKGWLALDELIPSDGERLMASGEPFQVEGYYEGVRIAWDNQFPAHIGELDDARCYWIPVPDQIVYHQRRNAFRAALNGQPIAVELSGKTIRKPISGKVLDMSATGCKLSFPGNLQSGLQAGQVYDQLSAKLPFGTITTAAELRHLVFDEKLDITFCGMRFYRISGLTQRQIERFVYQLQREARRDQASDRFS</sequence>
<proteinExistence type="predicted"/>
<keyword evidence="3" id="KW-0975">Bacterial flagellum</keyword>
<dbReference type="InterPro" id="IPR009875">
    <property type="entry name" value="PilZ_domain"/>
</dbReference>
<dbReference type="GO" id="GO:0035438">
    <property type="term" value="F:cyclic-di-GMP binding"/>
    <property type="evidence" value="ECO:0007669"/>
    <property type="project" value="InterPro"/>
</dbReference>
<comment type="caution">
    <text evidence="6">The sequence shown here is derived from an EMBL/GenBank/DDBJ whole genome shotgun (WGS) entry which is preliminary data.</text>
</comment>
<name>A0A3M2HR21_9GAMM</name>
<keyword evidence="1" id="KW-0973">c-di-GMP</keyword>